<comment type="caution">
    <text evidence="3">The sequence shown here is derived from an EMBL/GenBank/DDBJ whole genome shotgun (WGS) entry which is preliminary data.</text>
</comment>
<organism evidence="3 4">
    <name type="scientific">Intestinimonas massiliensis</name>
    <name type="common">ex Afouda et al. 2020</name>
    <dbReference type="NCBI Taxonomy" id="1673721"/>
    <lineage>
        <taxon>Bacteria</taxon>
        <taxon>Bacillati</taxon>
        <taxon>Bacillota</taxon>
        <taxon>Clostridia</taxon>
        <taxon>Eubacteriales</taxon>
        <taxon>Intestinimonas</taxon>
    </lineage>
</organism>
<protein>
    <submittedName>
        <fullName evidence="3">Mur ligase domain-containing protein</fullName>
    </submittedName>
</protein>
<accession>A0AAW5JQ37</accession>
<dbReference type="AlphaFoldDB" id="A0AAW5JQ37"/>
<dbReference type="GO" id="GO:0016881">
    <property type="term" value="F:acid-amino acid ligase activity"/>
    <property type="evidence" value="ECO:0007669"/>
    <property type="project" value="InterPro"/>
</dbReference>
<gene>
    <name evidence="3" type="ORF">NE579_16585</name>
</gene>
<feature type="domain" description="Mur ligase N-terminal catalytic" evidence="2">
    <location>
        <begin position="5"/>
        <end position="39"/>
    </location>
</feature>
<evidence type="ECO:0000313" key="3">
    <source>
        <dbReference type="EMBL" id="MCQ4772022.1"/>
    </source>
</evidence>
<dbReference type="InterPro" id="IPR000713">
    <property type="entry name" value="Mur_ligase_N"/>
</dbReference>
<reference evidence="3" key="1">
    <citation type="submission" date="2022-06" db="EMBL/GenBank/DDBJ databases">
        <title>Isolation of gut microbiota from human fecal samples.</title>
        <authorList>
            <person name="Pamer E.G."/>
            <person name="Barat B."/>
            <person name="Waligurski E."/>
            <person name="Medina S."/>
            <person name="Paddock L."/>
            <person name="Mostad J."/>
        </authorList>
    </citation>
    <scope>NUCLEOTIDE SEQUENCE</scope>
    <source>
        <strain evidence="3">DFI.9.91</strain>
    </source>
</reference>
<keyword evidence="3" id="KW-0436">Ligase</keyword>
<name>A0AAW5JQ37_9FIRM</name>
<evidence type="ECO:0000256" key="1">
    <source>
        <dbReference type="SAM" id="MobiDB-lite"/>
    </source>
</evidence>
<dbReference type="Proteomes" id="UP001204562">
    <property type="component" value="Unassembled WGS sequence"/>
</dbReference>
<evidence type="ECO:0000313" key="4">
    <source>
        <dbReference type="Proteomes" id="UP001204562"/>
    </source>
</evidence>
<dbReference type="RefSeq" id="WP_256305006.1">
    <property type="nucleotide sequence ID" value="NZ_JANFYS010000283.1"/>
</dbReference>
<dbReference type="EMBL" id="JANFYS010000283">
    <property type="protein sequence ID" value="MCQ4772022.1"/>
    <property type="molecule type" value="Genomic_DNA"/>
</dbReference>
<proteinExistence type="predicted"/>
<dbReference type="Pfam" id="PF01225">
    <property type="entry name" value="Mur_ligase"/>
    <property type="match status" value="1"/>
</dbReference>
<evidence type="ECO:0000259" key="2">
    <source>
        <dbReference type="Pfam" id="PF01225"/>
    </source>
</evidence>
<sequence>GAELVIRTAAVHDVNPEIAAAREAGIPVFERAQAWGSIIVPHRHAARGAGADGGTGGPDSSGGVPINK</sequence>
<feature type="non-terminal residue" evidence="3">
    <location>
        <position position="1"/>
    </location>
</feature>
<feature type="region of interest" description="Disordered" evidence="1">
    <location>
        <begin position="46"/>
        <end position="68"/>
    </location>
</feature>
<feature type="compositionally biased region" description="Gly residues" evidence="1">
    <location>
        <begin position="50"/>
        <end position="60"/>
    </location>
</feature>